<proteinExistence type="predicted"/>
<evidence type="ECO:0000313" key="3">
    <source>
        <dbReference type="Proteomes" id="UP001642540"/>
    </source>
</evidence>
<accession>A0ABP1PQ78</accession>
<organism evidence="2 3">
    <name type="scientific">Orchesella dallaii</name>
    <dbReference type="NCBI Taxonomy" id="48710"/>
    <lineage>
        <taxon>Eukaryota</taxon>
        <taxon>Metazoa</taxon>
        <taxon>Ecdysozoa</taxon>
        <taxon>Arthropoda</taxon>
        <taxon>Hexapoda</taxon>
        <taxon>Collembola</taxon>
        <taxon>Entomobryomorpha</taxon>
        <taxon>Entomobryoidea</taxon>
        <taxon>Orchesellidae</taxon>
        <taxon>Orchesellinae</taxon>
        <taxon>Orchesella</taxon>
    </lineage>
</organism>
<comment type="caution">
    <text evidence="2">The sequence shown here is derived from an EMBL/GenBank/DDBJ whole genome shotgun (WGS) entry which is preliminary data.</text>
</comment>
<keyword evidence="3" id="KW-1185">Reference proteome</keyword>
<evidence type="ECO:0000256" key="1">
    <source>
        <dbReference type="SAM" id="Phobius"/>
    </source>
</evidence>
<keyword evidence="1" id="KW-1133">Transmembrane helix</keyword>
<name>A0ABP1PQ78_9HEXA</name>
<dbReference type="EMBL" id="CAXLJM020000007">
    <property type="protein sequence ID" value="CAL8073172.1"/>
    <property type="molecule type" value="Genomic_DNA"/>
</dbReference>
<feature type="transmembrane region" description="Helical" evidence="1">
    <location>
        <begin position="106"/>
        <end position="124"/>
    </location>
</feature>
<keyword evidence="1" id="KW-0812">Transmembrane</keyword>
<evidence type="ECO:0000313" key="2">
    <source>
        <dbReference type="EMBL" id="CAL8073172.1"/>
    </source>
</evidence>
<feature type="transmembrane region" description="Helical" evidence="1">
    <location>
        <begin position="6"/>
        <end position="30"/>
    </location>
</feature>
<sequence>MFHFCFQYYFLPMHKSIAIGIATCAVYGVIRLTGPRAVIMGFVALLSLTYLSILFRRMGLMFEESFNIKRIWLNSPSTGKYARKVLQAQPELRIDVGNFYYVERSTVLTLLLVVFNFTVNLLIAY</sequence>
<dbReference type="Proteomes" id="UP001642540">
    <property type="component" value="Unassembled WGS sequence"/>
</dbReference>
<reference evidence="2 3" key="1">
    <citation type="submission" date="2024-08" db="EMBL/GenBank/DDBJ databases">
        <authorList>
            <person name="Cucini C."/>
            <person name="Frati F."/>
        </authorList>
    </citation>
    <scope>NUCLEOTIDE SEQUENCE [LARGE SCALE GENOMIC DNA]</scope>
</reference>
<protein>
    <submittedName>
        <fullName evidence="2">Uncharacterized protein</fullName>
    </submittedName>
</protein>
<feature type="transmembrane region" description="Helical" evidence="1">
    <location>
        <begin position="37"/>
        <end position="55"/>
    </location>
</feature>
<gene>
    <name evidence="2" type="ORF">ODALV1_LOCUS2525</name>
</gene>
<keyword evidence="1" id="KW-0472">Membrane</keyword>